<evidence type="ECO:0000259" key="1">
    <source>
        <dbReference type="Pfam" id="PF19898"/>
    </source>
</evidence>
<evidence type="ECO:0000313" key="3">
    <source>
        <dbReference type="EMBL" id="GAA4327944.1"/>
    </source>
</evidence>
<dbReference type="Pfam" id="PF19898">
    <property type="entry name" value="DUF6371"/>
    <property type="match status" value="1"/>
</dbReference>
<feature type="domain" description="Zinc beta-ribbon finger putative" evidence="2">
    <location>
        <begin position="3"/>
        <end position="62"/>
    </location>
</feature>
<keyword evidence="4" id="KW-1185">Reference proteome</keyword>
<dbReference type="RefSeq" id="WP_345255151.1">
    <property type="nucleotide sequence ID" value="NZ_BAABGY010000007.1"/>
</dbReference>
<dbReference type="EMBL" id="BAABGY010000007">
    <property type="protein sequence ID" value="GAA4327944.1"/>
    <property type="molecule type" value="Genomic_DNA"/>
</dbReference>
<dbReference type="Pfam" id="PF21957">
    <property type="entry name" value="Zn_ribbon_16"/>
    <property type="match status" value="1"/>
</dbReference>
<dbReference type="Proteomes" id="UP001501725">
    <property type="component" value="Unassembled WGS sequence"/>
</dbReference>
<dbReference type="InterPro" id="IPR045951">
    <property type="entry name" value="DUF6371"/>
</dbReference>
<comment type="caution">
    <text evidence="3">The sequence shown here is derived from an EMBL/GenBank/DDBJ whole genome shotgun (WGS) entry which is preliminary data.</text>
</comment>
<dbReference type="InterPro" id="IPR047731">
    <property type="entry name" value="Zinc_ribbon_put"/>
</dbReference>
<proteinExistence type="predicted"/>
<protein>
    <submittedName>
        <fullName evidence="3">Uncharacterized protein</fullName>
    </submittedName>
</protein>
<reference evidence="4" key="1">
    <citation type="journal article" date="2019" name="Int. J. Syst. Evol. Microbiol.">
        <title>The Global Catalogue of Microorganisms (GCM) 10K type strain sequencing project: providing services to taxonomists for standard genome sequencing and annotation.</title>
        <authorList>
            <consortium name="The Broad Institute Genomics Platform"/>
            <consortium name="The Broad Institute Genome Sequencing Center for Infectious Disease"/>
            <person name="Wu L."/>
            <person name="Ma J."/>
        </authorList>
    </citation>
    <scope>NUCLEOTIDE SEQUENCE [LARGE SCALE GENOMIC DNA]</scope>
    <source>
        <strain evidence="4">JCM 17919</strain>
    </source>
</reference>
<gene>
    <name evidence="3" type="ORF">GCM10023184_17520</name>
</gene>
<organism evidence="3 4">
    <name type="scientific">Flaviaesturariibacter amylovorans</name>
    <dbReference type="NCBI Taxonomy" id="1084520"/>
    <lineage>
        <taxon>Bacteria</taxon>
        <taxon>Pseudomonadati</taxon>
        <taxon>Bacteroidota</taxon>
        <taxon>Chitinophagia</taxon>
        <taxon>Chitinophagales</taxon>
        <taxon>Chitinophagaceae</taxon>
        <taxon>Flaviaestuariibacter</taxon>
    </lineage>
</organism>
<name>A0ABP8GPQ6_9BACT</name>
<sequence length="417" mass="46312">MDHRYQLQKKTINCHVCGGKKSLKLYIDTATGLPLDETVGRCQRENKCGYHLKPREYFAQHPDSRPAFTPNIAPIAPEKCPVDLPGSILTPTLSNYARNSFVKALLPLYPAERIEKVVGDYLIGTTAAGLAEEAPDNLPAVFWFINAAGAIRAGQVKIFNEACKTVALQMGEHTLKAYWMHRVIKRQCKAKGEPLPEWYADYEAGEKVTCLYGAHLLKKYAGKPVAVVEAPKSAIIGALEYPGMVWVATTSLSYLTRERCRVLAGRRVHLFPDTGILNPRTGKTCWDLWSERAGELADLAEFHVERVLEDNTTPEQKEQGYDLADYILDRRRAQAGAVGIKSEELDRFTGSTAFPQFGGLILAHFLSKSGEWIEPLYDAEGMPATYGPQVQHLEAFSGKTFRQSAIDGAPCLIHQCN</sequence>
<accession>A0ABP8GPQ6</accession>
<feature type="domain" description="DUF6371" evidence="1">
    <location>
        <begin position="99"/>
        <end position="273"/>
    </location>
</feature>
<evidence type="ECO:0000259" key="2">
    <source>
        <dbReference type="Pfam" id="PF21957"/>
    </source>
</evidence>
<dbReference type="NCBIfam" id="NF040506">
    <property type="entry name" value="PG0870_Nterm"/>
    <property type="match status" value="1"/>
</dbReference>
<evidence type="ECO:0000313" key="4">
    <source>
        <dbReference type="Proteomes" id="UP001501725"/>
    </source>
</evidence>